<sequence>MTVEEFRDVVGLWHVDRRSAADVVRAACDLLVAGVDGPAMSRLAAASVRTADDEVPLLLEDAMTEVGLEHHHLGSDGGLEAGVRAMARLTLAGELSPRELARWAHRWCGHDRLELADGLALLDDVYDERELAGLTEEDVDEEVLAEVRRITA</sequence>
<keyword evidence="2" id="KW-1185">Reference proteome</keyword>
<evidence type="ECO:0000313" key="1">
    <source>
        <dbReference type="EMBL" id="GGU74991.1"/>
    </source>
</evidence>
<evidence type="ECO:0008006" key="3">
    <source>
        <dbReference type="Google" id="ProtNLM"/>
    </source>
</evidence>
<protein>
    <recommendedName>
        <fullName evidence="3">DUF4259 domain-containing protein</fullName>
    </recommendedName>
</protein>
<name>A0ABQ2VB67_9PSEU</name>
<proteinExistence type="predicted"/>
<dbReference type="Proteomes" id="UP000649573">
    <property type="component" value="Unassembled WGS sequence"/>
</dbReference>
<evidence type="ECO:0000313" key="2">
    <source>
        <dbReference type="Proteomes" id="UP000649573"/>
    </source>
</evidence>
<accession>A0ABQ2VB67</accession>
<dbReference type="RefSeq" id="WP_189258813.1">
    <property type="nucleotide sequence ID" value="NZ_BMRE01000056.1"/>
</dbReference>
<dbReference type="EMBL" id="BMRE01000056">
    <property type="protein sequence ID" value="GGU74991.1"/>
    <property type="molecule type" value="Genomic_DNA"/>
</dbReference>
<organism evidence="1 2">
    <name type="scientific">Lentzea flava</name>
    <dbReference type="NCBI Taxonomy" id="103732"/>
    <lineage>
        <taxon>Bacteria</taxon>
        <taxon>Bacillati</taxon>
        <taxon>Actinomycetota</taxon>
        <taxon>Actinomycetes</taxon>
        <taxon>Pseudonocardiales</taxon>
        <taxon>Pseudonocardiaceae</taxon>
        <taxon>Lentzea</taxon>
    </lineage>
</organism>
<gene>
    <name evidence="1" type="ORF">GCM10010178_78030</name>
</gene>
<reference evidence="2" key="1">
    <citation type="journal article" date="2019" name="Int. J. Syst. Evol. Microbiol.">
        <title>The Global Catalogue of Microorganisms (GCM) 10K type strain sequencing project: providing services to taxonomists for standard genome sequencing and annotation.</title>
        <authorList>
            <consortium name="The Broad Institute Genomics Platform"/>
            <consortium name="The Broad Institute Genome Sequencing Center for Infectious Disease"/>
            <person name="Wu L."/>
            <person name="Ma J."/>
        </authorList>
    </citation>
    <scope>NUCLEOTIDE SEQUENCE [LARGE SCALE GENOMIC DNA]</scope>
    <source>
        <strain evidence="2">JCM 3296</strain>
    </source>
</reference>
<comment type="caution">
    <text evidence="1">The sequence shown here is derived from an EMBL/GenBank/DDBJ whole genome shotgun (WGS) entry which is preliminary data.</text>
</comment>